<dbReference type="AlphaFoldDB" id="A0A7C2SFD1"/>
<reference evidence="3" key="1">
    <citation type="journal article" date="2020" name="mSystems">
        <title>Genome- and Community-Level Interaction Insights into Carbon Utilization and Element Cycling Functions of Hydrothermarchaeota in Hydrothermal Sediment.</title>
        <authorList>
            <person name="Zhou Z."/>
            <person name="Liu Y."/>
            <person name="Xu W."/>
            <person name="Pan J."/>
            <person name="Luo Z.H."/>
            <person name="Li M."/>
        </authorList>
    </citation>
    <scope>NUCLEOTIDE SEQUENCE [LARGE SCALE GENOMIC DNA]</scope>
    <source>
        <strain evidence="3">SpSt-12</strain>
    </source>
</reference>
<dbReference type="Pfam" id="PF01796">
    <property type="entry name" value="OB_ChsH2_C"/>
    <property type="match status" value="1"/>
</dbReference>
<gene>
    <name evidence="3" type="ORF">ENN70_07685</name>
</gene>
<dbReference type="SUPFAM" id="SSF50249">
    <property type="entry name" value="Nucleic acid-binding proteins"/>
    <property type="match status" value="1"/>
</dbReference>
<dbReference type="InterPro" id="IPR012340">
    <property type="entry name" value="NA-bd_OB-fold"/>
</dbReference>
<dbReference type="Gene3D" id="6.10.30.10">
    <property type="match status" value="1"/>
</dbReference>
<accession>A0A7C2SFD1</accession>
<dbReference type="PANTHER" id="PTHR34075">
    <property type="entry name" value="BLR3430 PROTEIN"/>
    <property type="match status" value="1"/>
</dbReference>
<evidence type="ECO:0000313" key="3">
    <source>
        <dbReference type="EMBL" id="HET21923.1"/>
    </source>
</evidence>
<feature type="domain" description="ChsH2 C-terminal OB-fold" evidence="1">
    <location>
        <begin position="58"/>
        <end position="114"/>
    </location>
</feature>
<dbReference type="InterPro" id="IPR002878">
    <property type="entry name" value="ChsH2_C"/>
</dbReference>
<evidence type="ECO:0000259" key="1">
    <source>
        <dbReference type="Pfam" id="PF01796"/>
    </source>
</evidence>
<organism evidence="3">
    <name type="scientific">Archaeoglobus fulgidus</name>
    <dbReference type="NCBI Taxonomy" id="2234"/>
    <lineage>
        <taxon>Archaea</taxon>
        <taxon>Methanobacteriati</taxon>
        <taxon>Methanobacteriota</taxon>
        <taxon>Archaeoglobi</taxon>
        <taxon>Archaeoglobales</taxon>
        <taxon>Archaeoglobaceae</taxon>
        <taxon>Archaeoglobus</taxon>
    </lineage>
</organism>
<evidence type="ECO:0000259" key="2">
    <source>
        <dbReference type="Pfam" id="PF12172"/>
    </source>
</evidence>
<dbReference type="Pfam" id="PF12172">
    <property type="entry name" value="zf-ChsH2"/>
    <property type="match status" value="1"/>
</dbReference>
<proteinExistence type="predicted"/>
<name>A0A7C2SFD1_ARCFL</name>
<dbReference type="EMBL" id="DSCQ01000097">
    <property type="protein sequence ID" value="HET21923.1"/>
    <property type="molecule type" value="Genomic_DNA"/>
</dbReference>
<protein>
    <submittedName>
        <fullName evidence="3">Zn-ribbon domain-containing OB-fold protein</fullName>
    </submittedName>
</protein>
<dbReference type="InterPro" id="IPR022002">
    <property type="entry name" value="ChsH2_Znr"/>
</dbReference>
<sequence length="130" mass="14905">MFIESRKLEMVHRIPAVKTEKYWKGLEEGKVYKAVCRKCGEEYYPPRGDCLCGGDVEWAEVEGEGVVEAFTNVHTIPAGFEWHGKYTIAIARFGNVRVMGWSENVKIGDRVRLKTGRDETGVWKVYFEVV</sequence>
<dbReference type="PANTHER" id="PTHR34075:SF6">
    <property type="entry name" value="DNA-BINDING PROTEIN"/>
    <property type="match status" value="1"/>
</dbReference>
<feature type="domain" description="ChsH2 rubredoxin-like zinc ribbon" evidence="2">
    <location>
        <begin position="23"/>
        <end position="55"/>
    </location>
</feature>
<dbReference type="InterPro" id="IPR052513">
    <property type="entry name" value="Thioester_dehydratase-like"/>
</dbReference>
<comment type="caution">
    <text evidence="3">The sequence shown here is derived from an EMBL/GenBank/DDBJ whole genome shotgun (WGS) entry which is preliminary data.</text>
</comment>